<keyword evidence="2" id="KW-1185">Reference proteome</keyword>
<dbReference type="AlphaFoldDB" id="A0A2T9YCD2"/>
<protein>
    <recommendedName>
        <fullName evidence="3">Septicolysin</fullName>
    </recommendedName>
</protein>
<sequence>MKLAEALIIRTELDKSIKNLEARIISNSLIQEGSKVLEDPNVLLQELYEKIEEHKTIVTRINATNLNVKLNSGISIMEGIVKRDVYLRLYNTLNTICNHANEKIDRYSKTEILNIATIDVAALRKKMDMVAKQRREIDIEIQSTNWIHDLI</sequence>
<dbReference type="Gene3D" id="6.10.320.10">
    <property type="match status" value="1"/>
</dbReference>
<dbReference type="Pfam" id="PF20935">
    <property type="entry name" value="DUF6847"/>
    <property type="match status" value="1"/>
</dbReference>
<dbReference type="InterPro" id="IPR047741">
    <property type="entry name" value="DIP1984-like"/>
</dbReference>
<dbReference type="Proteomes" id="UP000245699">
    <property type="component" value="Unassembled WGS sequence"/>
</dbReference>
<dbReference type="OrthoDB" id="4009151at2759"/>
<reference evidence="1 2" key="1">
    <citation type="journal article" date="2018" name="MBio">
        <title>Comparative Genomics Reveals the Core Gene Toolbox for the Fungus-Insect Symbiosis.</title>
        <authorList>
            <person name="Wang Y."/>
            <person name="Stata M."/>
            <person name="Wang W."/>
            <person name="Stajich J.E."/>
            <person name="White M.M."/>
            <person name="Moncalvo J.M."/>
        </authorList>
    </citation>
    <scope>NUCLEOTIDE SEQUENCE [LARGE SCALE GENOMIC DNA]</scope>
    <source>
        <strain evidence="1 2">AUS-77-4</strain>
    </source>
</reference>
<accession>A0A2T9YCD2</accession>
<comment type="caution">
    <text evidence="1">The sequence shown here is derived from an EMBL/GenBank/DDBJ whole genome shotgun (WGS) entry which is preliminary data.</text>
</comment>
<proteinExistence type="predicted"/>
<gene>
    <name evidence="1" type="ORF">BB559_004839</name>
</gene>
<evidence type="ECO:0000313" key="1">
    <source>
        <dbReference type="EMBL" id="PVU89969.1"/>
    </source>
</evidence>
<evidence type="ECO:0008006" key="3">
    <source>
        <dbReference type="Google" id="ProtNLM"/>
    </source>
</evidence>
<name>A0A2T9YCD2_9FUNG</name>
<dbReference type="NCBIfam" id="NF038048">
    <property type="entry name" value="DIP1984_fam"/>
    <property type="match status" value="1"/>
</dbReference>
<organism evidence="1 2">
    <name type="scientific">Furculomyces boomerangus</name>
    <dbReference type="NCBI Taxonomy" id="61424"/>
    <lineage>
        <taxon>Eukaryota</taxon>
        <taxon>Fungi</taxon>
        <taxon>Fungi incertae sedis</taxon>
        <taxon>Zoopagomycota</taxon>
        <taxon>Kickxellomycotina</taxon>
        <taxon>Harpellomycetes</taxon>
        <taxon>Harpellales</taxon>
        <taxon>Harpellaceae</taxon>
        <taxon>Furculomyces</taxon>
    </lineage>
</organism>
<dbReference type="CDD" id="cd12208">
    <property type="entry name" value="DIP1984-like"/>
    <property type="match status" value="1"/>
</dbReference>
<dbReference type="EMBL" id="MBFT01000513">
    <property type="protein sequence ID" value="PVU89969.1"/>
    <property type="molecule type" value="Genomic_DNA"/>
</dbReference>
<evidence type="ECO:0000313" key="2">
    <source>
        <dbReference type="Proteomes" id="UP000245699"/>
    </source>
</evidence>